<dbReference type="InterPro" id="IPR026444">
    <property type="entry name" value="Secre_tail"/>
</dbReference>
<feature type="domain" description="Ig-like" evidence="3">
    <location>
        <begin position="687"/>
        <end position="761"/>
    </location>
</feature>
<keyword evidence="5" id="KW-1185">Reference proteome</keyword>
<protein>
    <submittedName>
        <fullName evidence="4">T9SS type A sorting domain-containing protein</fullName>
    </submittedName>
</protein>
<evidence type="ECO:0000256" key="1">
    <source>
        <dbReference type="SAM" id="SignalP"/>
    </source>
</evidence>
<accession>A0A9E8SL50</accession>
<feature type="signal peptide" evidence="1">
    <location>
        <begin position="1"/>
        <end position="27"/>
    </location>
</feature>
<feature type="domain" description="Ig-like" evidence="3">
    <location>
        <begin position="530"/>
        <end position="605"/>
    </location>
</feature>
<evidence type="ECO:0000313" key="5">
    <source>
        <dbReference type="Proteomes" id="UP001164653"/>
    </source>
</evidence>
<feature type="domain" description="Ig-like" evidence="3">
    <location>
        <begin position="855"/>
        <end position="930"/>
    </location>
</feature>
<feature type="domain" description="Ig-like" evidence="3">
    <location>
        <begin position="610"/>
        <end position="682"/>
    </location>
</feature>
<gene>
    <name evidence="4" type="ORF">ON006_27410</name>
</gene>
<evidence type="ECO:0000259" key="3">
    <source>
        <dbReference type="Pfam" id="PF19081"/>
    </source>
</evidence>
<feature type="domain" description="Ig-like" evidence="3">
    <location>
        <begin position="128"/>
        <end position="204"/>
    </location>
</feature>
<reference evidence="4" key="1">
    <citation type="submission" date="2022-11" db="EMBL/GenBank/DDBJ databases">
        <title>Dyadobacter pollutisoli sp. nov., isolated from plastic dumped soil.</title>
        <authorList>
            <person name="Kim J.M."/>
            <person name="Kim K.R."/>
            <person name="Lee J.K."/>
            <person name="Hao L."/>
            <person name="Jeon C.O."/>
        </authorList>
    </citation>
    <scope>NUCLEOTIDE SEQUENCE</scope>
    <source>
        <strain evidence="4">U1</strain>
    </source>
</reference>
<dbReference type="Proteomes" id="UP001164653">
    <property type="component" value="Chromosome"/>
</dbReference>
<feature type="domain" description="Ig-like" evidence="3">
    <location>
        <begin position="209"/>
        <end position="285"/>
    </location>
</feature>
<organism evidence="4 5">
    <name type="scientific">Dyadobacter pollutisoli</name>
    <dbReference type="NCBI Taxonomy" id="2910158"/>
    <lineage>
        <taxon>Bacteria</taxon>
        <taxon>Pseudomonadati</taxon>
        <taxon>Bacteroidota</taxon>
        <taxon>Cytophagia</taxon>
        <taxon>Cytophagales</taxon>
        <taxon>Spirosomataceae</taxon>
        <taxon>Dyadobacter</taxon>
    </lineage>
</organism>
<name>A0A9E8SL50_9BACT</name>
<feature type="domain" description="Ig-like" evidence="3">
    <location>
        <begin position="450"/>
        <end position="525"/>
    </location>
</feature>
<evidence type="ECO:0000259" key="2">
    <source>
        <dbReference type="Pfam" id="PF18962"/>
    </source>
</evidence>
<dbReference type="Pfam" id="PF18962">
    <property type="entry name" value="Por_Secre_tail"/>
    <property type="match status" value="1"/>
</dbReference>
<dbReference type="KEGG" id="dpf:ON006_27410"/>
<evidence type="ECO:0000313" key="4">
    <source>
        <dbReference type="EMBL" id="WAC11446.1"/>
    </source>
</evidence>
<feature type="chain" id="PRO_5039162513" evidence="1">
    <location>
        <begin position="28"/>
        <end position="1452"/>
    </location>
</feature>
<sequence>MKKTFIKESLFAILATVFSLASSFGQATITTGVLNPTTVCQGGNVSVPYTTTGVTAPLTNFVAQLSDAAGAFGAPVEIGSALTTPITATIPAGTAAGTAYKIRVISVLATVTIATGTESAALQVNALPAAPVVASPVPYVQGATAVALSATGTGLLWYDGATGGTGNATAPIPTTTAVGTTSYYVSQTVTGCEGPRAKIDVNVTACTPPAAPTVANKNYTVGDAAVPLTATPNTGLLWYDAATGGTGSATAPSPSTASAGTKSYFVSQTVSNCESARAEIVVTVTACTPPAAPTVANKNYTVGDAAVPLTATGTNLKWYDAASGGVGSGTAPTPSTASAGTKSYFVSQTVSSCESPRAEIVVTVTACTPPAAPTVANKSYIVGDAAVPLTATGTNLKWYDAASGGVGSGTAPTPSTASAGTKSYFVSQTVSSCESPRAEIVVTVSACTPPAAPTVANKSYTVGDAAVPLTATGTNLKWYDAATGGTGSGTAPTPSTASAGTKSYYVSQTVGSCESPRAKIDVIVSNCVPPAAPGVSDISYCINGTTATLTATGTGLKWYAASSGGAALGAAPKPSSAVEGTTSYFVSQTVGGCESTRAEIKVTINKTNPPAVEDITYCLNVTASTLTATGTDLKWYAAATGGTGSASAPTPTTNAVGTKSYYVTQTLNGCESARAEIKVTVKNLSALPAVTAIVNICQNSTATALTATGTDLKWYTAATGGTALGSAPVPATATAGTTSYYVSQTAAGLCEGPRAKIDVVVKDTPAAPAVTPVNYCVSAKAVALTPAGGVYKWYTTPTGGTGSATGPVPTTTTPGTTSYYLTQSNTYGSLSCESPRAKLDVIVNATPAPLPTVSDIFCQERADKTYTFPTQAAEGNTINWYTAATGGTASTATPSVNLKTAGETIFYATQISGKGCESTTRIVQKVKVKPLPALPGIEKPLIEYCQFVPAVPLTATPVTNGILNWYKTNDQGEAPSAAAPTPSTAEGGTTSFYVGQTLEGCVSDRAKIDVKINTTPKPTTKTSLAYCQNEVAPVLDATGTVLKWYREANGTEWQGVPFTPFTEKVQDYSFYVTQTGANGCESPKEEIKIHIKSLPSATISGSSTIDLGQTATVTIKFTGDGPWIYALSNGITDTTDQANHQVQVKPSTTTSYLVTEVSNACGKGLPIGSALVTVKIPTISSGNPSVAEACAGKTFNVPFQQSGDFPAGNTFKLQIATVNEDAKFKTIPSVATSNSVTATLPDTTKGGSYFLRVISSGANPDFTVKGSVSAITITASPLPVATLTGTQTILIGESADLKVEITGKSPWTFSLNNGVKDTLITAAATPFTFKVAPRVTTTYNITKSTNGCGTGTGAGSARVQVDPILGVEPPAPADWVKVYPTLIDSKITVEITGVVSPKEASVEVIDLNGRSRATKAIRQKTTDVDFGGYPSGLYLIRIQNGNLNTVQRVMKP</sequence>
<dbReference type="InterPro" id="IPR044023">
    <property type="entry name" value="Ig_7"/>
</dbReference>
<feature type="domain" description="Ig-like" evidence="3">
    <location>
        <begin position="765"/>
        <end position="844"/>
    </location>
</feature>
<dbReference type="NCBIfam" id="TIGR04183">
    <property type="entry name" value="Por_Secre_tail"/>
    <property type="match status" value="1"/>
</dbReference>
<dbReference type="RefSeq" id="WP_244821377.1">
    <property type="nucleotide sequence ID" value="NZ_CP112998.1"/>
</dbReference>
<dbReference type="Pfam" id="PF19081">
    <property type="entry name" value="Ig_7"/>
    <property type="match status" value="10"/>
</dbReference>
<feature type="domain" description="Secretion system C-terminal sorting" evidence="2">
    <location>
        <begin position="1378"/>
        <end position="1449"/>
    </location>
</feature>
<proteinExistence type="predicted"/>
<dbReference type="EMBL" id="CP112998">
    <property type="protein sequence ID" value="WAC11446.1"/>
    <property type="molecule type" value="Genomic_DNA"/>
</dbReference>
<feature type="domain" description="Ig-like" evidence="3">
    <location>
        <begin position="370"/>
        <end position="445"/>
    </location>
</feature>
<keyword evidence="1" id="KW-0732">Signal</keyword>
<feature type="domain" description="Ig-like" evidence="3">
    <location>
        <begin position="290"/>
        <end position="365"/>
    </location>
</feature>